<sequence>MKTDMQLSLYKDSFERLLNLYNRAIFSTSLTATKLALLEESYSEFTLIQNIYASLSDELKSNYESINETICQCTNKLNDDFISNIDSIQWTTDDVLKEQYNQLTELSTQIK</sequence>
<dbReference type="PATRIC" id="fig|1423719.4.peg.942"/>
<protein>
    <submittedName>
        <fullName evidence="1">Uncharacterized protein</fullName>
    </submittedName>
</protein>
<proteinExistence type="predicted"/>
<keyword evidence="2" id="KW-1185">Reference proteome</keyword>
<evidence type="ECO:0000313" key="2">
    <source>
        <dbReference type="Proteomes" id="UP000051450"/>
    </source>
</evidence>
<accession>A0A0R1HHC2</accession>
<gene>
    <name evidence="1" type="ORF">FC66_GL000926</name>
</gene>
<dbReference type="EMBL" id="AZDI01000003">
    <property type="protein sequence ID" value="KRK45966.1"/>
    <property type="molecule type" value="Genomic_DNA"/>
</dbReference>
<dbReference type="AlphaFoldDB" id="A0A0R1HHC2"/>
<dbReference type="RefSeq" id="WP_057973994.1">
    <property type="nucleotide sequence ID" value="NZ_AZDI01000003.1"/>
</dbReference>
<dbReference type="STRING" id="1423719.FC66_GL000926"/>
<evidence type="ECO:0000313" key="1">
    <source>
        <dbReference type="EMBL" id="KRK45966.1"/>
    </source>
</evidence>
<dbReference type="Proteomes" id="UP000051450">
    <property type="component" value="Unassembled WGS sequence"/>
</dbReference>
<reference evidence="1 2" key="1">
    <citation type="journal article" date="2015" name="Genome Announc.">
        <title>Expanding the biotechnology potential of lactobacilli through comparative genomics of 213 strains and associated genera.</title>
        <authorList>
            <person name="Sun Z."/>
            <person name="Harris H.M."/>
            <person name="McCann A."/>
            <person name="Guo C."/>
            <person name="Argimon S."/>
            <person name="Zhang W."/>
            <person name="Yang X."/>
            <person name="Jeffery I.B."/>
            <person name="Cooney J.C."/>
            <person name="Kagawa T.F."/>
            <person name="Liu W."/>
            <person name="Song Y."/>
            <person name="Salvetti E."/>
            <person name="Wrobel A."/>
            <person name="Rasinkangas P."/>
            <person name="Parkhill J."/>
            <person name="Rea M.C."/>
            <person name="O'Sullivan O."/>
            <person name="Ritari J."/>
            <person name="Douillard F.P."/>
            <person name="Paul Ross R."/>
            <person name="Yang R."/>
            <person name="Briner A.E."/>
            <person name="Felis G.E."/>
            <person name="de Vos W.M."/>
            <person name="Barrangou R."/>
            <person name="Klaenhammer T.R."/>
            <person name="Caufield P.W."/>
            <person name="Cui Y."/>
            <person name="Zhang H."/>
            <person name="O'Toole P.W."/>
        </authorList>
    </citation>
    <scope>NUCLEOTIDE SEQUENCE [LARGE SCALE GENOMIC DNA]</scope>
    <source>
        <strain evidence="1 2">DSM 15638</strain>
    </source>
</reference>
<organism evidence="1 2">
    <name type="scientific">Dellaglioa algida DSM 15638</name>
    <dbReference type="NCBI Taxonomy" id="1423719"/>
    <lineage>
        <taxon>Bacteria</taxon>
        <taxon>Bacillati</taxon>
        <taxon>Bacillota</taxon>
        <taxon>Bacilli</taxon>
        <taxon>Lactobacillales</taxon>
        <taxon>Lactobacillaceae</taxon>
        <taxon>Dellaglioa</taxon>
    </lineage>
</organism>
<comment type="caution">
    <text evidence="1">The sequence shown here is derived from an EMBL/GenBank/DDBJ whole genome shotgun (WGS) entry which is preliminary data.</text>
</comment>
<name>A0A0R1HHC2_9LACO</name>